<reference evidence="2" key="1">
    <citation type="submission" date="2018-01" db="EMBL/GenBank/DDBJ databases">
        <authorList>
            <person name="Mao J.F."/>
        </authorList>
    </citation>
    <scope>NUCLEOTIDE SEQUENCE</scope>
    <source>
        <strain evidence="2">Huo1</strain>
        <tissue evidence="2">Leaf</tissue>
    </source>
</reference>
<feature type="region of interest" description="Disordered" evidence="1">
    <location>
        <begin position="1"/>
        <end position="78"/>
    </location>
</feature>
<feature type="compositionally biased region" description="Polar residues" evidence="1">
    <location>
        <begin position="109"/>
        <end position="120"/>
    </location>
</feature>
<evidence type="ECO:0000256" key="1">
    <source>
        <dbReference type="SAM" id="MobiDB-lite"/>
    </source>
</evidence>
<dbReference type="PANTHER" id="PTHR33738:SF1">
    <property type="entry name" value="PLANT_T7H20-70 PROTEIN"/>
    <property type="match status" value="1"/>
</dbReference>
<gene>
    <name evidence="2" type="ORF">SASPL_105446</name>
</gene>
<name>A0A8X9A9Z9_SALSN</name>
<dbReference type="AlphaFoldDB" id="A0A8X9A9Z9"/>
<organism evidence="2">
    <name type="scientific">Salvia splendens</name>
    <name type="common">Scarlet sage</name>
    <dbReference type="NCBI Taxonomy" id="180675"/>
    <lineage>
        <taxon>Eukaryota</taxon>
        <taxon>Viridiplantae</taxon>
        <taxon>Streptophyta</taxon>
        <taxon>Embryophyta</taxon>
        <taxon>Tracheophyta</taxon>
        <taxon>Spermatophyta</taxon>
        <taxon>Magnoliopsida</taxon>
        <taxon>eudicotyledons</taxon>
        <taxon>Gunneridae</taxon>
        <taxon>Pentapetalae</taxon>
        <taxon>asterids</taxon>
        <taxon>lamiids</taxon>
        <taxon>Lamiales</taxon>
        <taxon>Lamiaceae</taxon>
        <taxon>Nepetoideae</taxon>
        <taxon>Mentheae</taxon>
        <taxon>Salviinae</taxon>
        <taxon>Salvia</taxon>
        <taxon>Salvia subgen. Calosphace</taxon>
        <taxon>core Calosphace</taxon>
    </lineage>
</organism>
<protein>
    <submittedName>
        <fullName evidence="2">Uncharacterized protein</fullName>
    </submittedName>
</protein>
<accession>A0A8X9A9Z9</accession>
<sequence length="152" mass="16414">MEGGKQTSSSLASDLFGVKDSSSSSSGIFGSMFPPPPKVVGQEYSGTEKKIISGNPTWTAKNGVTDRNAVGGQNQRKDDISYYTDEKVQPFHYSSSIYYGGQDVYSRPETAQNPGTSFNKDNGGEDDSGSASRGNWWQGASFILRDVIKYAI</sequence>
<evidence type="ECO:0000313" key="3">
    <source>
        <dbReference type="Proteomes" id="UP000298416"/>
    </source>
</evidence>
<proteinExistence type="predicted"/>
<dbReference type="Proteomes" id="UP000298416">
    <property type="component" value="Unassembled WGS sequence"/>
</dbReference>
<feature type="compositionally biased region" description="Polar residues" evidence="1">
    <location>
        <begin position="1"/>
        <end position="12"/>
    </location>
</feature>
<evidence type="ECO:0000313" key="2">
    <source>
        <dbReference type="EMBL" id="KAG6433828.1"/>
    </source>
</evidence>
<keyword evidence="3" id="KW-1185">Reference proteome</keyword>
<feature type="region of interest" description="Disordered" evidence="1">
    <location>
        <begin position="104"/>
        <end position="135"/>
    </location>
</feature>
<dbReference type="PANTHER" id="PTHR33738">
    <property type="entry name" value="EMB|CAB82975.1"/>
    <property type="match status" value="1"/>
</dbReference>
<comment type="caution">
    <text evidence="2">The sequence shown here is derived from an EMBL/GenBank/DDBJ whole genome shotgun (WGS) entry which is preliminary data.</text>
</comment>
<reference evidence="2" key="2">
    <citation type="submission" date="2020-08" db="EMBL/GenBank/DDBJ databases">
        <title>Plant Genome Project.</title>
        <authorList>
            <person name="Zhang R.-G."/>
        </authorList>
    </citation>
    <scope>NUCLEOTIDE SEQUENCE</scope>
    <source>
        <strain evidence="2">Huo1</strain>
        <tissue evidence="2">Leaf</tissue>
    </source>
</reference>
<dbReference type="EMBL" id="PNBA02000002">
    <property type="protein sequence ID" value="KAG6433828.1"/>
    <property type="molecule type" value="Genomic_DNA"/>
</dbReference>